<proteinExistence type="predicted"/>
<reference evidence="2 3" key="1">
    <citation type="submission" date="2018-11" db="EMBL/GenBank/DDBJ databases">
        <title>Arenibacter aquaticus sp.nov., a marine bacterium isolated from surface seawater in the South China Sea.</title>
        <authorList>
            <person name="Guo J."/>
            <person name="Sun J."/>
        </authorList>
    </citation>
    <scope>NUCLEOTIDE SEQUENCE [LARGE SCALE GENOMIC DNA]</scope>
    <source>
        <strain evidence="2 3">GUO666</strain>
    </source>
</reference>
<comment type="caution">
    <text evidence="2">The sequence shown here is derived from an EMBL/GenBank/DDBJ whole genome shotgun (WGS) entry which is preliminary data.</text>
</comment>
<gene>
    <name evidence="2" type="ORF">EHW67_19185</name>
</gene>
<evidence type="ECO:0000256" key="1">
    <source>
        <dbReference type="SAM" id="SignalP"/>
    </source>
</evidence>
<accession>A0A3S0AX33</accession>
<name>A0A3S0AX33_9FLAO</name>
<protein>
    <submittedName>
        <fullName evidence="2">Uncharacterized protein</fullName>
    </submittedName>
</protein>
<keyword evidence="1" id="KW-0732">Signal</keyword>
<sequence>MKKSISIILALFGILANGQELDCTAFANGTFLVHTKGPSPVTWRLVREGNSQTGYKEEIPGTEQGSTAPKIEYSKLEWINNCTFRITYDESKSELTPVQKFINEINGILIEVTKIEGNCFYYKSLMIVNGREVIDSGKMYKQ</sequence>
<keyword evidence="3" id="KW-1185">Reference proteome</keyword>
<evidence type="ECO:0000313" key="2">
    <source>
        <dbReference type="EMBL" id="RTE52305.1"/>
    </source>
</evidence>
<dbReference type="EMBL" id="RQPJ01000021">
    <property type="protein sequence ID" value="RTE52305.1"/>
    <property type="molecule type" value="Genomic_DNA"/>
</dbReference>
<evidence type="ECO:0000313" key="3">
    <source>
        <dbReference type="Proteomes" id="UP000267585"/>
    </source>
</evidence>
<dbReference type="AlphaFoldDB" id="A0A3S0AX33"/>
<feature type="signal peptide" evidence="1">
    <location>
        <begin position="1"/>
        <end position="18"/>
    </location>
</feature>
<dbReference type="OrthoDB" id="1453516at2"/>
<organism evidence="2 3">
    <name type="scientific">Arenibacter aquaticus</name>
    <dbReference type="NCBI Taxonomy" id="2489054"/>
    <lineage>
        <taxon>Bacteria</taxon>
        <taxon>Pseudomonadati</taxon>
        <taxon>Bacteroidota</taxon>
        <taxon>Flavobacteriia</taxon>
        <taxon>Flavobacteriales</taxon>
        <taxon>Flavobacteriaceae</taxon>
        <taxon>Arenibacter</taxon>
    </lineage>
</organism>
<dbReference type="RefSeq" id="WP_126163991.1">
    <property type="nucleotide sequence ID" value="NZ_RQPJ01000021.1"/>
</dbReference>
<dbReference type="Proteomes" id="UP000267585">
    <property type="component" value="Unassembled WGS sequence"/>
</dbReference>
<feature type="chain" id="PRO_5018787948" evidence="1">
    <location>
        <begin position="19"/>
        <end position="142"/>
    </location>
</feature>